<dbReference type="FunFam" id="3.40.50.720:FF:000188">
    <property type="entry name" value="NAD(P) transhydrogenase alpha subunit 1"/>
    <property type="match status" value="1"/>
</dbReference>
<dbReference type="AlphaFoldDB" id="A0A6B8M810"/>
<protein>
    <recommendedName>
        <fullName evidence="9">NAD(P) transhydrogenase subunit alpha part 1</fullName>
        <ecNumber evidence="3">7.1.1.1</ecNumber>
    </recommendedName>
    <alternativeName>
        <fullName evidence="11">Nicotinamide nucleotide transhydrogenase subunit alpha 1</fullName>
    </alternativeName>
    <alternativeName>
        <fullName evidence="10">Pyridine nucleotide transhydrogenase subunit alpha 1</fullName>
    </alternativeName>
</protein>
<dbReference type="KEGG" id="mpar:F7D14_04920"/>
<dbReference type="EC" id="7.1.1.1" evidence="3"/>
<keyword evidence="4" id="KW-0547">Nucleotide-binding</keyword>
<evidence type="ECO:0000256" key="9">
    <source>
        <dbReference type="ARBA" id="ARBA00071353"/>
    </source>
</evidence>
<evidence type="ECO:0000256" key="10">
    <source>
        <dbReference type="ARBA" id="ARBA00076996"/>
    </source>
</evidence>
<evidence type="ECO:0000256" key="2">
    <source>
        <dbReference type="ARBA" id="ARBA00005689"/>
    </source>
</evidence>
<evidence type="ECO:0000313" key="14">
    <source>
        <dbReference type="EMBL" id="QGM96880.1"/>
    </source>
</evidence>
<sequence>MRIAVLAETDKAEPRVAATPETVKKFLNLGAEVAVQSGAGAGSAVTDADYAAAGALIGPDAATTLAGADVALRVRRPSVGELSGAKQNLALICIMDPFGNEAALADLAKTGATAFAMEFMPRITRAQSMDVLSSQANLAGYRAVIEAAAEYGRSFPMMMTAAGTVPAAKVFIMGVGVAGLQAIATAKRLGAIVTATDVRPATKEQVESLGAKFLAVENEEFQQAQTAGGYAKEMSKEYQAAQAELTASHIAKQDVVITTALIPGRPAPRLVSADMVRSMRAGSVIVDLAAERGGNCELTRPGETAIENGVKIVGALNLAGRMAPTASSLYAKNLLAFVETLISKETKRLAIDWEDELVKATALTRDGAVTDERFKKA</sequence>
<evidence type="ECO:0000256" key="5">
    <source>
        <dbReference type="ARBA" id="ARBA00022857"/>
    </source>
</evidence>
<evidence type="ECO:0000256" key="7">
    <source>
        <dbReference type="ARBA" id="ARBA00023027"/>
    </source>
</evidence>
<dbReference type="Pfam" id="PF05222">
    <property type="entry name" value="AlaDh_PNT_N"/>
    <property type="match status" value="1"/>
</dbReference>
<evidence type="ECO:0000256" key="6">
    <source>
        <dbReference type="ARBA" id="ARBA00022967"/>
    </source>
</evidence>
<evidence type="ECO:0000256" key="11">
    <source>
        <dbReference type="ARBA" id="ARBA00084087"/>
    </source>
</evidence>
<dbReference type="EMBL" id="CP044331">
    <property type="protein sequence ID" value="QGM96880.1"/>
    <property type="molecule type" value="Genomic_DNA"/>
</dbReference>
<comment type="catalytic activity">
    <reaction evidence="8">
        <text>NAD(+) + NADPH + H(+)(in) = NADH + NADP(+) + H(+)(out)</text>
        <dbReference type="Rhea" id="RHEA:47992"/>
        <dbReference type="ChEBI" id="CHEBI:15378"/>
        <dbReference type="ChEBI" id="CHEBI:57540"/>
        <dbReference type="ChEBI" id="CHEBI:57783"/>
        <dbReference type="ChEBI" id="CHEBI:57945"/>
        <dbReference type="ChEBI" id="CHEBI:58349"/>
        <dbReference type="EC" id="7.1.1.1"/>
    </reaction>
</comment>
<proteinExistence type="inferred from homology"/>
<dbReference type="Pfam" id="PF01262">
    <property type="entry name" value="AlaDh_PNT_C"/>
    <property type="match status" value="1"/>
</dbReference>
<keyword evidence="15" id="KW-1185">Reference proteome</keyword>
<keyword evidence="14" id="KW-0560">Oxidoreductase</keyword>
<evidence type="ECO:0000256" key="3">
    <source>
        <dbReference type="ARBA" id="ARBA00012943"/>
    </source>
</evidence>
<dbReference type="Gene3D" id="3.40.50.720">
    <property type="entry name" value="NAD(P)-binding Rossmann-like Domain"/>
    <property type="match status" value="2"/>
</dbReference>
<dbReference type="InterPro" id="IPR007886">
    <property type="entry name" value="AlaDH/PNT_N"/>
</dbReference>
<dbReference type="RefSeq" id="WP_016919954.1">
    <property type="nucleotide sequence ID" value="NZ_CP044331.1"/>
</dbReference>
<organism evidence="14 15">
    <name type="scientific">Methylocystis parvus</name>
    <dbReference type="NCBI Taxonomy" id="134"/>
    <lineage>
        <taxon>Bacteria</taxon>
        <taxon>Pseudomonadati</taxon>
        <taxon>Pseudomonadota</taxon>
        <taxon>Alphaproteobacteria</taxon>
        <taxon>Hyphomicrobiales</taxon>
        <taxon>Methylocystaceae</taxon>
        <taxon>Methylocystis</taxon>
    </lineage>
</organism>
<dbReference type="Proteomes" id="UP000422569">
    <property type="component" value="Chromosome"/>
</dbReference>
<evidence type="ECO:0000259" key="13">
    <source>
        <dbReference type="SMART" id="SM01003"/>
    </source>
</evidence>
<gene>
    <name evidence="14" type="ORF">F7D14_04920</name>
</gene>
<dbReference type="NCBIfam" id="NF006942">
    <property type="entry name" value="PRK09424.1"/>
    <property type="match status" value="1"/>
</dbReference>
<evidence type="ECO:0000313" key="15">
    <source>
        <dbReference type="Proteomes" id="UP000422569"/>
    </source>
</evidence>
<dbReference type="InterPro" id="IPR036291">
    <property type="entry name" value="NAD(P)-bd_dom_sf"/>
</dbReference>
<dbReference type="SUPFAM" id="SSF51735">
    <property type="entry name" value="NAD(P)-binding Rossmann-fold domains"/>
    <property type="match status" value="1"/>
</dbReference>
<dbReference type="PANTHER" id="PTHR10160">
    <property type="entry name" value="NAD(P) TRANSHYDROGENASE"/>
    <property type="match status" value="1"/>
</dbReference>
<keyword evidence="6" id="KW-1278">Translocase</keyword>
<dbReference type="GO" id="GO:0008750">
    <property type="term" value="F:proton-translocating NAD(P)+ transhydrogenase activity"/>
    <property type="evidence" value="ECO:0007669"/>
    <property type="project" value="UniProtKB-EC"/>
</dbReference>
<accession>A0A6B8M810</accession>
<evidence type="ECO:0000256" key="8">
    <source>
        <dbReference type="ARBA" id="ARBA00048202"/>
    </source>
</evidence>
<feature type="domain" description="Alanine dehydrogenase/pyridine nucleotide transhydrogenase NAD(H)-binding" evidence="12">
    <location>
        <begin position="148"/>
        <end position="314"/>
    </location>
</feature>
<reference evidence="14 15" key="1">
    <citation type="submission" date="2019-09" db="EMBL/GenBank/DDBJ databases">
        <title>Isolation and complete genome sequencing of Methylocystis species.</title>
        <authorList>
            <person name="Rumah B.L."/>
            <person name="Stead C.E."/>
            <person name="Stevens B.C."/>
            <person name="Minton N.P."/>
            <person name="Grosse-Honebrink A."/>
            <person name="Zhang Y."/>
        </authorList>
    </citation>
    <scope>NUCLEOTIDE SEQUENCE [LARGE SCALE GENOMIC DNA]</scope>
    <source>
        <strain evidence="14 15">BRCS2</strain>
    </source>
</reference>
<dbReference type="GO" id="GO:0005886">
    <property type="term" value="C:plasma membrane"/>
    <property type="evidence" value="ECO:0007669"/>
    <property type="project" value="TreeGrafter"/>
</dbReference>
<dbReference type="SMART" id="SM01002">
    <property type="entry name" value="AlaDh_PNT_C"/>
    <property type="match status" value="1"/>
</dbReference>
<name>A0A6B8M810_9HYPH</name>
<comment type="similarity">
    <text evidence="2">Belongs to the AlaDH/PNT family.</text>
</comment>
<comment type="function">
    <text evidence="1">The transhydrogenation between NADH and NADP is coupled to respiration and ATP hydrolysis and functions as a proton pump across the membrane.</text>
</comment>
<evidence type="ECO:0000259" key="12">
    <source>
        <dbReference type="SMART" id="SM01002"/>
    </source>
</evidence>
<dbReference type="GO" id="GO:0006740">
    <property type="term" value="P:NADPH regeneration"/>
    <property type="evidence" value="ECO:0007669"/>
    <property type="project" value="TreeGrafter"/>
</dbReference>
<dbReference type="GO" id="GO:0050661">
    <property type="term" value="F:NADP binding"/>
    <property type="evidence" value="ECO:0007669"/>
    <property type="project" value="TreeGrafter"/>
</dbReference>
<dbReference type="CDD" id="cd05304">
    <property type="entry name" value="Rubrum_tdh"/>
    <property type="match status" value="1"/>
</dbReference>
<dbReference type="PANTHER" id="PTHR10160:SF19">
    <property type="entry name" value="PROTON-TRANSLOCATING NAD(P)(+) TRANSHYDROGENASE"/>
    <property type="match status" value="1"/>
</dbReference>
<keyword evidence="7" id="KW-0520">NAD</keyword>
<dbReference type="InterPro" id="IPR007698">
    <property type="entry name" value="AlaDH/PNT_NAD(H)-bd"/>
</dbReference>
<dbReference type="SUPFAM" id="SSF52283">
    <property type="entry name" value="Formate/glycerate dehydrogenase catalytic domain-like"/>
    <property type="match status" value="1"/>
</dbReference>
<dbReference type="GO" id="GO:0016491">
    <property type="term" value="F:oxidoreductase activity"/>
    <property type="evidence" value="ECO:0007669"/>
    <property type="project" value="UniProtKB-KW"/>
</dbReference>
<evidence type="ECO:0000256" key="4">
    <source>
        <dbReference type="ARBA" id="ARBA00022741"/>
    </source>
</evidence>
<dbReference type="SMART" id="SM01003">
    <property type="entry name" value="AlaDh_PNT_N"/>
    <property type="match status" value="1"/>
</dbReference>
<dbReference type="PROSITE" id="PS00837">
    <property type="entry name" value="ALADH_PNT_2"/>
    <property type="match status" value="1"/>
</dbReference>
<feature type="domain" description="Alanine dehydrogenase/pyridine nucleotide transhydrogenase N-terminal" evidence="13">
    <location>
        <begin position="4"/>
        <end position="139"/>
    </location>
</feature>
<dbReference type="InterPro" id="IPR008143">
    <property type="entry name" value="Ala_DH/PNT_CS2"/>
</dbReference>
<evidence type="ECO:0000256" key="1">
    <source>
        <dbReference type="ARBA" id="ARBA00003943"/>
    </source>
</evidence>
<keyword evidence="5" id="KW-0521">NADP</keyword>